<name>A0A6C0GPN5_9BACT</name>
<dbReference type="Proteomes" id="UP000480178">
    <property type="component" value="Chromosome"/>
</dbReference>
<evidence type="ECO:0000313" key="3">
    <source>
        <dbReference type="Proteomes" id="UP000480178"/>
    </source>
</evidence>
<reference evidence="2 3" key="1">
    <citation type="submission" date="2020-01" db="EMBL/GenBank/DDBJ databases">
        <authorList>
            <person name="Kim M.K."/>
        </authorList>
    </citation>
    <scope>NUCLEOTIDE SEQUENCE [LARGE SCALE GENOMIC DNA]</scope>
    <source>
        <strain evidence="2 3">172606-1</strain>
    </source>
</reference>
<dbReference type="InterPro" id="IPR011330">
    <property type="entry name" value="Glyco_hydro/deAcase_b/a-brl"/>
</dbReference>
<feature type="signal peptide" evidence="1">
    <location>
        <begin position="1"/>
        <end position="21"/>
    </location>
</feature>
<evidence type="ECO:0000256" key="1">
    <source>
        <dbReference type="SAM" id="SignalP"/>
    </source>
</evidence>
<dbReference type="AlphaFoldDB" id="A0A6C0GPN5"/>
<accession>A0A6C0GPN5</accession>
<evidence type="ECO:0000313" key="2">
    <source>
        <dbReference type="EMBL" id="QHT69991.1"/>
    </source>
</evidence>
<sequence length="503" mass="56686">MTKPLLFLILMLFSIAPKVNSQSVSTQVNTPAASPTMDIYLWFDTEDYLLPASDDAALRLATMLSNEGIKSTFKVVGEKARTLEKRGRQDVIDALKKHEIGYHSNWHSVHPTPAQYLSALGWEEGIDEFVRREESGVKDLERIFGQHPSCYGQPGSSWGPQSFGALQQMKIPVYLDAGSHLNLNDQPLWYGGILTIFHLQHTLRAELGGKKDLQEAKKVFLAAKQKVLSQGGGAVHIYYHPCEWVHEEFWDGVNFSNGENPGREEWKLPRQKTPQQTEVAFETFHNYLKWIKQQTNVRFLTARDGLALYEDKSLKHSFTHQELDEIARSISDSITFQVRNQFSLSAAEIFTLLNSRIATYTADSKVNQSFTLPTPVFGPSEQALIGEGLPETTWSQWQRTATDVADYIQKHKRIPSTVWLGSQGISPEAYLATIAGLIPALTKGNLPQVIQIKPARLSSTQYIAQDSEQLWGWLFPKGWHAPALMELAKLQAWTIKPAIRSVK</sequence>
<keyword evidence="3" id="KW-1185">Reference proteome</keyword>
<gene>
    <name evidence="2" type="ORF">GXP67_26775</name>
</gene>
<feature type="chain" id="PRO_5025511604" description="Polysaccharide deacetylase family protein" evidence="1">
    <location>
        <begin position="22"/>
        <end position="503"/>
    </location>
</feature>
<dbReference type="SUPFAM" id="SSF88713">
    <property type="entry name" value="Glycoside hydrolase/deacetylase"/>
    <property type="match status" value="1"/>
</dbReference>
<protein>
    <recommendedName>
        <fullName evidence="4">Polysaccharide deacetylase family protein</fullName>
    </recommendedName>
</protein>
<dbReference type="EMBL" id="CP048222">
    <property type="protein sequence ID" value="QHT69991.1"/>
    <property type="molecule type" value="Genomic_DNA"/>
</dbReference>
<dbReference type="GO" id="GO:0005975">
    <property type="term" value="P:carbohydrate metabolic process"/>
    <property type="evidence" value="ECO:0007669"/>
    <property type="project" value="InterPro"/>
</dbReference>
<evidence type="ECO:0008006" key="4">
    <source>
        <dbReference type="Google" id="ProtNLM"/>
    </source>
</evidence>
<organism evidence="2 3">
    <name type="scientific">Rhodocytophaga rosea</name>
    <dbReference type="NCBI Taxonomy" id="2704465"/>
    <lineage>
        <taxon>Bacteria</taxon>
        <taxon>Pseudomonadati</taxon>
        <taxon>Bacteroidota</taxon>
        <taxon>Cytophagia</taxon>
        <taxon>Cytophagales</taxon>
        <taxon>Rhodocytophagaceae</taxon>
        <taxon>Rhodocytophaga</taxon>
    </lineage>
</organism>
<proteinExistence type="predicted"/>
<dbReference type="KEGG" id="rhoz:GXP67_26775"/>
<keyword evidence="1" id="KW-0732">Signal</keyword>
<dbReference type="Gene3D" id="3.20.20.370">
    <property type="entry name" value="Glycoside hydrolase/deacetylase"/>
    <property type="match status" value="1"/>
</dbReference>
<dbReference type="RefSeq" id="WP_162445974.1">
    <property type="nucleotide sequence ID" value="NZ_CP048222.1"/>
</dbReference>